<evidence type="ECO:0000313" key="1">
    <source>
        <dbReference type="EMBL" id="KAL0921306.1"/>
    </source>
</evidence>
<keyword evidence="2" id="KW-1185">Reference proteome</keyword>
<sequence length="77" mass="8638">MVDGIMTHLHLLAGTHPFLVPFAFHRTSTVRQNFPTATNIAHLPYRSNALPSTAAFAMERSAVEPSVSLHQQRIDQW</sequence>
<dbReference type="EMBL" id="JANQDX010000007">
    <property type="protein sequence ID" value="KAL0921306.1"/>
    <property type="molecule type" value="Genomic_DNA"/>
</dbReference>
<organism evidence="1 2">
    <name type="scientific">Dendrobium thyrsiflorum</name>
    <name type="common">Pinecone-like raceme dendrobium</name>
    <name type="synonym">Orchid</name>
    <dbReference type="NCBI Taxonomy" id="117978"/>
    <lineage>
        <taxon>Eukaryota</taxon>
        <taxon>Viridiplantae</taxon>
        <taxon>Streptophyta</taxon>
        <taxon>Embryophyta</taxon>
        <taxon>Tracheophyta</taxon>
        <taxon>Spermatophyta</taxon>
        <taxon>Magnoliopsida</taxon>
        <taxon>Liliopsida</taxon>
        <taxon>Asparagales</taxon>
        <taxon>Orchidaceae</taxon>
        <taxon>Epidendroideae</taxon>
        <taxon>Malaxideae</taxon>
        <taxon>Dendrobiinae</taxon>
        <taxon>Dendrobium</taxon>
    </lineage>
</organism>
<proteinExistence type="predicted"/>
<dbReference type="Proteomes" id="UP001552299">
    <property type="component" value="Unassembled WGS sequence"/>
</dbReference>
<name>A0ABD0VF73_DENTH</name>
<accession>A0ABD0VF73</accession>
<evidence type="ECO:0000313" key="2">
    <source>
        <dbReference type="Proteomes" id="UP001552299"/>
    </source>
</evidence>
<comment type="caution">
    <text evidence="1">The sequence shown here is derived from an EMBL/GenBank/DDBJ whole genome shotgun (WGS) entry which is preliminary data.</text>
</comment>
<dbReference type="AlphaFoldDB" id="A0ABD0VF73"/>
<protein>
    <submittedName>
        <fullName evidence="1">Uncharacterized protein</fullName>
    </submittedName>
</protein>
<reference evidence="1 2" key="1">
    <citation type="journal article" date="2024" name="Plant Biotechnol. J.">
        <title>Dendrobium thyrsiflorum genome and its molecular insights into genes involved in important horticultural traits.</title>
        <authorList>
            <person name="Chen B."/>
            <person name="Wang J.Y."/>
            <person name="Zheng P.J."/>
            <person name="Li K.L."/>
            <person name="Liang Y.M."/>
            <person name="Chen X.F."/>
            <person name="Zhang C."/>
            <person name="Zhao X."/>
            <person name="He X."/>
            <person name="Zhang G.Q."/>
            <person name="Liu Z.J."/>
            <person name="Xu Q."/>
        </authorList>
    </citation>
    <scope>NUCLEOTIDE SEQUENCE [LARGE SCALE GENOMIC DNA]</scope>
    <source>
        <strain evidence="1">GZMU011</strain>
    </source>
</reference>
<gene>
    <name evidence="1" type="ORF">M5K25_008365</name>
</gene>